<dbReference type="KEGG" id="tva:4759666"/>
<dbReference type="InParanoid" id="A2EZR6"/>
<dbReference type="Pfam" id="PF00415">
    <property type="entry name" value="RCC1"/>
    <property type="match status" value="2"/>
</dbReference>
<dbReference type="PROSITE" id="PS50012">
    <property type="entry name" value="RCC1_3"/>
    <property type="match status" value="2"/>
</dbReference>
<reference evidence="3" key="2">
    <citation type="journal article" date="2007" name="Science">
        <title>Draft genome sequence of the sexually transmitted pathogen Trichomonas vaginalis.</title>
        <authorList>
            <person name="Carlton J.M."/>
            <person name="Hirt R.P."/>
            <person name="Silva J.C."/>
            <person name="Delcher A.L."/>
            <person name="Schatz M."/>
            <person name="Zhao Q."/>
            <person name="Wortman J.R."/>
            <person name="Bidwell S.L."/>
            <person name="Alsmark U.C.M."/>
            <person name="Besteiro S."/>
            <person name="Sicheritz-Ponten T."/>
            <person name="Noel C.J."/>
            <person name="Dacks J.B."/>
            <person name="Foster P.G."/>
            <person name="Simillion C."/>
            <person name="Van de Peer Y."/>
            <person name="Miranda-Saavedra D."/>
            <person name="Barton G.J."/>
            <person name="Westrop G.D."/>
            <person name="Mueller S."/>
            <person name="Dessi D."/>
            <person name="Fiori P.L."/>
            <person name="Ren Q."/>
            <person name="Paulsen I."/>
            <person name="Zhang H."/>
            <person name="Bastida-Corcuera F.D."/>
            <person name="Simoes-Barbosa A."/>
            <person name="Brown M.T."/>
            <person name="Hayes R.D."/>
            <person name="Mukherjee M."/>
            <person name="Okumura C.Y."/>
            <person name="Schneider R."/>
            <person name="Smith A.J."/>
            <person name="Vanacova S."/>
            <person name="Villalvazo M."/>
            <person name="Haas B.J."/>
            <person name="Pertea M."/>
            <person name="Feldblyum T.V."/>
            <person name="Utterback T.R."/>
            <person name="Shu C.L."/>
            <person name="Osoegawa K."/>
            <person name="de Jong P.J."/>
            <person name="Hrdy I."/>
            <person name="Horvathova L."/>
            <person name="Zubacova Z."/>
            <person name="Dolezal P."/>
            <person name="Malik S.B."/>
            <person name="Logsdon J.M. Jr."/>
            <person name="Henze K."/>
            <person name="Gupta A."/>
            <person name="Wang C.C."/>
            <person name="Dunne R.L."/>
            <person name="Upcroft J.A."/>
            <person name="Upcroft P."/>
            <person name="White O."/>
            <person name="Salzberg S.L."/>
            <person name="Tang P."/>
            <person name="Chiu C.-H."/>
            <person name="Lee Y.-S."/>
            <person name="Embley T.M."/>
            <person name="Coombs G.H."/>
            <person name="Mottram J.C."/>
            <person name="Tachezy J."/>
            <person name="Fraser-Liggett C.M."/>
            <person name="Johnson P.J."/>
        </authorList>
    </citation>
    <scope>NUCLEOTIDE SEQUENCE [LARGE SCALE GENOMIC DNA]</scope>
    <source>
        <strain evidence="3">G3</strain>
    </source>
</reference>
<name>A2EZR6_TRIV3</name>
<dbReference type="InterPro" id="IPR051210">
    <property type="entry name" value="Ub_ligase/GEF_domain"/>
</dbReference>
<dbReference type="PANTHER" id="PTHR22870">
    <property type="entry name" value="REGULATOR OF CHROMOSOME CONDENSATION"/>
    <property type="match status" value="1"/>
</dbReference>
<evidence type="ECO:0000313" key="3">
    <source>
        <dbReference type="EMBL" id="EAY01838.1"/>
    </source>
</evidence>
<sequence length="334" mass="36706">MKKSQSVVLFGSFLELAQNEKAGKVIDFDDNYEITAISSGQQHCCVITSSGDCFSIGSNKYGQLGLGTFDNAEEFKKIESNSKFVKVQCGNDFTIWKTSNNEFLIAGKSVSNHPDKFPLEISDISIFGDSICTILNQQTCRFYAKYFSNSFVESVLPAVPEQISCSSEYALALCQGSVFMLDLTGELTCIFNYCPKIVSMLSSSTYSMALDFQGNLYMLGDIVGMKRKNTDGKIASHVSSFFVLPKQAFYQTEKYQLYGFGYNEKGQLGDGTTKKRVSGTPINIEGIAIGISGNGDFTFIVQTPFNERLLSSDCSKLTPDMLSSPPESTLDLIP</sequence>
<feature type="repeat" description="RCC1" evidence="2">
    <location>
        <begin position="51"/>
        <end position="100"/>
    </location>
</feature>
<evidence type="ECO:0000313" key="4">
    <source>
        <dbReference type="Proteomes" id="UP000001542"/>
    </source>
</evidence>
<dbReference type="Proteomes" id="UP000001542">
    <property type="component" value="Unassembled WGS sequence"/>
</dbReference>
<gene>
    <name evidence="3" type="ORF">TVAG_002930</name>
</gene>
<keyword evidence="4" id="KW-1185">Reference proteome</keyword>
<accession>A2EZR6</accession>
<evidence type="ECO:0000256" key="2">
    <source>
        <dbReference type="PROSITE-ProRule" id="PRU00235"/>
    </source>
</evidence>
<reference evidence="3" key="1">
    <citation type="submission" date="2006-10" db="EMBL/GenBank/DDBJ databases">
        <authorList>
            <person name="Amadeo P."/>
            <person name="Zhao Q."/>
            <person name="Wortman J."/>
            <person name="Fraser-Liggett C."/>
            <person name="Carlton J."/>
        </authorList>
    </citation>
    <scope>NUCLEOTIDE SEQUENCE</scope>
    <source>
        <strain evidence="3">G3</strain>
    </source>
</reference>
<dbReference type="AlphaFoldDB" id="A2EZR6"/>
<evidence type="ECO:0000256" key="1">
    <source>
        <dbReference type="ARBA" id="ARBA00022737"/>
    </source>
</evidence>
<feature type="repeat" description="RCC1" evidence="2">
    <location>
        <begin position="255"/>
        <end position="304"/>
    </location>
</feature>
<dbReference type="SMR" id="A2EZR6"/>
<keyword evidence="1" id="KW-0677">Repeat</keyword>
<dbReference type="STRING" id="5722.A2EZR6"/>
<organism evidence="3 4">
    <name type="scientific">Trichomonas vaginalis (strain ATCC PRA-98 / G3)</name>
    <dbReference type="NCBI Taxonomy" id="412133"/>
    <lineage>
        <taxon>Eukaryota</taxon>
        <taxon>Metamonada</taxon>
        <taxon>Parabasalia</taxon>
        <taxon>Trichomonadida</taxon>
        <taxon>Trichomonadidae</taxon>
        <taxon>Trichomonas</taxon>
    </lineage>
</organism>
<proteinExistence type="predicted"/>
<dbReference type="OrthoDB" id="5370059at2759"/>
<protein>
    <submittedName>
        <fullName evidence="3">Uncharacterized protein</fullName>
    </submittedName>
</protein>
<dbReference type="EMBL" id="DS113555">
    <property type="protein sequence ID" value="EAY01838.1"/>
    <property type="molecule type" value="Genomic_DNA"/>
</dbReference>
<dbReference type="InterPro" id="IPR009091">
    <property type="entry name" value="RCC1/BLIP-II"/>
</dbReference>
<dbReference type="RefSeq" id="XP_001314385.1">
    <property type="nucleotide sequence ID" value="XM_001314366.1"/>
</dbReference>
<dbReference type="Gene3D" id="2.130.10.30">
    <property type="entry name" value="Regulator of chromosome condensation 1/beta-lactamase-inhibitor protein II"/>
    <property type="match status" value="2"/>
</dbReference>
<dbReference type="InterPro" id="IPR000408">
    <property type="entry name" value="Reg_chr_condens"/>
</dbReference>
<dbReference type="VEuPathDB" id="TrichDB:TVAG_002930"/>
<dbReference type="SUPFAM" id="SSF50985">
    <property type="entry name" value="RCC1/BLIP-II"/>
    <property type="match status" value="1"/>
</dbReference>
<dbReference type="VEuPathDB" id="TrichDB:TVAGG3_0816400"/>
<dbReference type="PANTHER" id="PTHR22870:SF408">
    <property type="entry name" value="OS09G0560450 PROTEIN"/>
    <property type="match status" value="1"/>
</dbReference>